<dbReference type="GO" id="GO:0005737">
    <property type="term" value="C:cytoplasm"/>
    <property type="evidence" value="ECO:0007669"/>
    <property type="project" value="TreeGrafter"/>
</dbReference>
<dbReference type="InterPro" id="IPR050827">
    <property type="entry name" value="CRP1_MDG1_kinase"/>
</dbReference>
<organism evidence="3 4">
    <name type="scientific">Physocladia obscura</name>
    <dbReference type="NCBI Taxonomy" id="109957"/>
    <lineage>
        <taxon>Eukaryota</taxon>
        <taxon>Fungi</taxon>
        <taxon>Fungi incertae sedis</taxon>
        <taxon>Chytridiomycota</taxon>
        <taxon>Chytridiomycota incertae sedis</taxon>
        <taxon>Chytridiomycetes</taxon>
        <taxon>Chytridiales</taxon>
        <taxon>Chytriomycetaceae</taxon>
        <taxon>Physocladia</taxon>
    </lineage>
</organism>
<dbReference type="InterPro" id="IPR014756">
    <property type="entry name" value="Ig_E-set"/>
</dbReference>
<dbReference type="PANTHER" id="PTHR10343:SF81">
    <property type="entry name" value="CRUCIFORM DNA-RECOGNIZING PROTEIN 1-RELATED"/>
    <property type="match status" value="1"/>
</dbReference>
<feature type="domain" description="AMP-activated protein kinase glycogen-binding" evidence="2">
    <location>
        <begin position="10"/>
        <end position="94"/>
    </location>
</feature>
<evidence type="ECO:0000259" key="2">
    <source>
        <dbReference type="Pfam" id="PF16561"/>
    </source>
</evidence>
<evidence type="ECO:0000256" key="1">
    <source>
        <dbReference type="ARBA" id="ARBA00038216"/>
    </source>
</evidence>
<dbReference type="Pfam" id="PF16561">
    <property type="entry name" value="AMPK1_CBM"/>
    <property type="match status" value="1"/>
</dbReference>
<dbReference type="GO" id="GO:0031588">
    <property type="term" value="C:nucleotide-activated protein kinase complex"/>
    <property type="evidence" value="ECO:0007669"/>
    <property type="project" value="TreeGrafter"/>
</dbReference>
<dbReference type="InterPro" id="IPR013783">
    <property type="entry name" value="Ig-like_fold"/>
</dbReference>
<dbReference type="InterPro" id="IPR032640">
    <property type="entry name" value="AMPK1_CBM"/>
</dbReference>
<dbReference type="EMBL" id="JADGJH010002153">
    <property type="protein sequence ID" value="KAJ3102634.1"/>
    <property type="molecule type" value="Genomic_DNA"/>
</dbReference>
<dbReference type="SUPFAM" id="SSF81296">
    <property type="entry name" value="E set domains"/>
    <property type="match status" value="1"/>
</dbReference>
<dbReference type="GO" id="GO:0019901">
    <property type="term" value="F:protein kinase binding"/>
    <property type="evidence" value="ECO:0007669"/>
    <property type="project" value="TreeGrafter"/>
</dbReference>
<evidence type="ECO:0000313" key="4">
    <source>
        <dbReference type="Proteomes" id="UP001211907"/>
    </source>
</evidence>
<accession>A0AAD5XCN8</accession>
<sequence>MAISKNLTARLVWPDADAKEVIVTGPFDNWSRSVVVPRVSDSTFAITLSLDPSLKPGDSFQFKFVVDGEWKVSHAHSIEHDNSGNENNVLTVTERVLNEKAISPQESAPKDIVHESTSLPVPSVKADTPVASSDFTPAEPLPTAAEAVSLEPDNTTITSPTSATKKLDQIKTGVPGSPSLYKAATAEPIVSLASALAHPRSESLSIDDVSDSATKIASDDAGPVTPTATDGGTSIFSDTPSSFVAANTSTPVVTPAAATAPSSSPSRRSLNSFSPIIRKASASFFGKKEKAVVEATTFHVPVTVPEGGNGGSAVPVDVVGDAPAQDSVGGVKTIFQNLMHTGNKKKKSQKKK</sequence>
<dbReference type="Gene3D" id="2.60.40.10">
    <property type="entry name" value="Immunoglobulins"/>
    <property type="match status" value="1"/>
</dbReference>
<dbReference type="Proteomes" id="UP001211907">
    <property type="component" value="Unassembled WGS sequence"/>
</dbReference>
<dbReference type="AlphaFoldDB" id="A0AAD5XCN8"/>
<keyword evidence="4" id="KW-1185">Reference proteome</keyword>
<dbReference type="GO" id="GO:0007165">
    <property type="term" value="P:signal transduction"/>
    <property type="evidence" value="ECO:0007669"/>
    <property type="project" value="TreeGrafter"/>
</dbReference>
<dbReference type="CDD" id="cd02859">
    <property type="entry name" value="E_set_AMPKbeta_like_N"/>
    <property type="match status" value="1"/>
</dbReference>
<dbReference type="GO" id="GO:0005634">
    <property type="term" value="C:nucleus"/>
    <property type="evidence" value="ECO:0007669"/>
    <property type="project" value="TreeGrafter"/>
</dbReference>
<evidence type="ECO:0000313" key="3">
    <source>
        <dbReference type="EMBL" id="KAJ3102634.1"/>
    </source>
</evidence>
<reference evidence="3" key="1">
    <citation type="submission" date="2020-05" db="EMBL/GenBank/DDBJ databases">
        <title>Phylogenomic resolution of chytrid fungi.</title>
        <authorList>
            <person name="Stajich J.E."/>
            <person name="Amses K."/>
            <person name="Simmons R."/>
            <person name="Seto K."/>
            <person name="Myers J."/>
            <person name="Bonds A."/>
            <person name="Quandt C.A."/>
            <person name="Barry K."/>
            <person name="Liu P."/>
            <person name="Grigoriev I."/>
            <person name="Longcore J.E."/>
            <person name="James T.Y."/>
        </authorList>
    </citation>
    <scope>NUCLEOTIDE SEQUENCE</scope>
    <source>
        <strain evidence="3">JEL0513</strain>
    </source>
</reference>
<protein>
    <recommendedName>
        <fullName evidence="2">AMP-activated protein kinase glycogen-binding domain-containing protein</fullName>
    </recommendedName>
</protein>
<comment type="similarity">
    <text evidence="1">Belongs to the CRP1/MDG1 family.</text>
</comment>
<name>A0AAD5XCN8_9FUNG</name>
<proteinExistence type="inferred from homology"/>
<gene>
    <name evidence="3" type="ORF">HK100_004338</name>
</gene>
<comment type="caution">
    <text evidence="3">The sequence shown here is derived from an EMBL/GenBank/DDBJ whole genome shotgun (WGS) entry which is preliminary data.</text>
</comment>
<dbReference type="PANTHER" id="PTHR10343">
    <property type="entry name" value="5'-AMP-ACTIVATED PROTEIN KINASE , BETA SUBUNIT"/>
    <property type="match status" value="1"/>
</dbReference>